<keyword evidence="5 8" id="KW-0378">Hydrolase</keyword>
<evidence type="ECO:0000313" key="11">
    <source>
        <dbReference type="EMBL" id="KAF2882716.1"/>
    </source>
</evidence>
<evidence type="ECO:0000259" key="10">
    <source>
        <dbReference type="PROSITE" id="PS50240"/>
    </source>
</evidence>
<keyword evidence="7" id="KW-1015">Disulfide bond</keyword>
<dbReference type="EMBL" id="VTPC01090590">
    <property type="protein sequence ID" value="KAF2882716.1"/>
    <property type="molecule type" value="Genomic_DNA"/>
</dbReference>
<dbReference type="InterPro" id="IPR001314">
    <property type="entry name" value="Peptidase_S1A"/>
</dbReference>
<dbReference type="AlphaFoldDB" id="A0A8K0CCE8"/>
<proteinExistence type="inferred from homology"/>
<evidence type="ECO:0000256" key="1">
    <source>
        <dbReference type="ARBA" id="ARBA00004613"/>
    </source>
</evidence>
<keyword evidence="12" id="KW-1185">Reference proteome</keyword>
<dbReference type="InterPro" id="IPR043504">
    <property type="entry name" value="Peptidase_S1_PA_chymotrypsin"/>
</dbReference>
<feature type="domain" description="Peptidase S1" evidence="10">
    <location>
        <begin position="44"/>
        <end position="271"/>
    </location>
</feature>
<evidence type="ECO:0000256" key="7">
    <source>
        <dbReference type="ARBA" id="ARBA00023157"/>
    </source>
</evidence>
<keyword evidence="3" id="KW-0964">Secreted</keyword>
<dbReference type="PRINTS" id="PR00722">
    <property type="entry name" value="CHYMOTRYPSIN"/>
</dbReference>
<evidence type="ECO:0000256" key="2">
    <source>
        <dbReference type="ARBA" id="ARBA00007664"/>
    </source>
</evidence>
<dbReference type="SUPFAM" id="SSF50494">
    <property type="entry name" value="Trypsin-like serine proteases"/>
    <property type="match status" value="1"/>
</dbReference>
<dbReference type="PANTHER" id="PTHR24276">
    <property type="entry name" value="POLYSERASE-RELATED"/>
    <property type="match status" value="1"/>
</dbReference>
<dbReference type="GO" id="GO:0005576">
    <property type="term" value="C:extracellular region"/>
    <property type="evidence" value="ECO:0007669"/>
    <property type="project" value="UniProtKB-SubCell"/>
</dbReference>
<comment type="caution">
    <text evidence="11">The sequence shown here is derived from an EMBL/GenBank/DDBJ whole genome shotgun (WGS) entry which is preliminary data.</text>
</comment>
<dbReference type="InterPro" id="IPR001254">
    <property type="entry name" value="Trypsin_dom"/>
</dbReference>
<gene>
    <name evidence="11" type="ORF">ILUMI_23449</name>
</gene>
<dbReference type="InterPro" id="IPR033116">
    <property type="entry name" value="TRYPSIN_SER"/>
</dbReference>
<protein>
    <recommendedName>
        <fullName evidence="10">Peptidase S1 domain-containing protein</fullName>
    </recommendedName>
</protein>
<dbReference type="PROSITE" id="PS50240">
    <property type="entry name" value="TRYPSIN_DOM"/>
    <property type="match status" value="1"/>
</dbReference>
<dbReference type="Gene3D" id="2.40.10.10">
    <property type="entry name" value="Trypsin-like serine proteases"/>
    <property type="match status" value="1"/>
</dbReference>
<dbReference type="InterPro" id="IPR009003">
    <property type="entry name" value="Peptidase_S1_PA"/>
</dbReference>
<dbReference type="GO" id="GO:0016485">
    <property type="term" value="P:protein processing"/>
    <property type="evidence" value="ECO:0007669"/>
    <property type="project" value="UniProtKB-ARBA"/>
</dbReference>
<keyword evidence="6 8" id="KW-0720">Serine protease</keyword>
<dbReference type="GO" id="GO:0004252">
    <property type="term" value="F:serine-type endopeptidase activity"/>
    <property type="evidence" value="ECO:0007669"/>
    <property type="project" value="InterPro"/>
</dbReference>
<evidence type="ECO:0000256" key="3">
    <source>
        <dbReference type="ARBA" id="ARBA00022525"/>
    </source>
</evidence>
<dbReference type="PANTHER" id="PTHR24276:SF98">
    <property type="entry name" value="FI18310P1-RELATED"/>
    <property type="match status" value="1"/>
</dbReference>
<dbReference type="PROSITE" id="PS00134">
    <property type="entry name" value="TRYPSIN_HIS"/>
    <property type="match status" value="1"/>
</dbReference>
<comment type="subcellular location">
    <subcellularLocation>
        <location evidence="1">Secreted</location>
    </subcellularLocation>
</comment>
<dbReference type="SMART" id="SM00020">
    <property type="entry name" value="Tryp_SPc"/>
    <property type="match status" value="1"/>
</dbReference>
<sequence>MYYINGLLSNVRSVATNFIMYQLILLSVIATVCLASPLPDSGRVVNGTNAKEGEIPYIVSVRVNKTPFCGGSILDRTHILTAAHCVENLPADLITIQYGILRIYQTEENIIQVKSMKMHENYDPSDNYANDIAVLTLASPITLGNSAQLIVLPKQNEAPPAGATAVLAGWGRSATGGSIINHLQRVDLLVYSDADCSKAHGSTVNAIHHLCGGVPEGGKGQCSGDSGGPLAINGKQIGIVSWSVKPCAIKGYPGVYCRVASYVNWIQEQMKN</sequence>
<keyword evidence="4 8" id="KW-0645">Protease</keyword>
<dbReference type="InterPro" id="IPR050430">
    <property type="entry name" value="Peptidase_S1"/>
</dbReference>
<keyword evidence="9" id="KW-0732">Signal</keyword>
<evidence type="ECO:0000256" key="5">
    <source>
        <dbReference type="ARBA" id="ARBA00022801"/>
    </source>
</evidence>
<evidence type="ECO:0000256" key="9">
    <source>
        <dbReference type="SAM" id="SignalP"/>
    </source>
</evidence>
<name>A0A8K0CCE8_IGNLU</name>
<comment type="similarity">
    <text evidence="2">Belongs to the peptidase S1 family.</text>
</comment>
<evidence type="ECO:0000256" key="8">
    <source>
        <dbReference type="RuleBase" id="RU363034"/>
    </source>
</evidence>
<evidence type="ECO:0000256" key="4">
    <source>
        <dbReference type="ARBA" id="ARBA00022670"/>
    </source>
</evidence>
<reference evidence="11" key="1">
    <citation type="submission" date="2019-08" db="EMBL/GenBank/DDBJ databases">
        <title>The genome of the North American firefly Photinus pyralis.</title>
        <authorList>
            <consortium name="Photinus pyralis genome working group"/>
            <person name="Fallon T.R."/>
            <person name="Sander Lower S.E."/>
            <person name="Weng J.-K."/>
        </authorList>
    </citation>
    <scope>NUCLEOTIDE SEQUENCE</scope>
    <source>
        <strain evidence="11">TRF0915ILg1</strain>
        <tissue evidence="11">Whole body</tissue>
    </source>
</reference>
<dbReference type="CDD" id="cd00190">
    <property type="entry name" value="Tryp_SPc"/>
    <property type="match status" value="1"/>
</dbReference>
<dbReference type="Pfam" id="PF00089">
    <property type="entry name" value="Trypsin"/>
    <property type="match status" value="1"/>
</dbReference>
<feature type="signal peptide" evidence="9">
    <location>
        <begin position="1"/>
        <end position="35"/>
    </location>
</feature>
<dbReference type="PROSITE" id="PS00135">
    <property type="entry name" value="TRYPSIN_SER"/>
    <property type="match status" value="1"/>
</dbReference>
<dbReference type="Proteomes" id="UP000801492">
    <property type="component" value="Unassembled WGS sequence"/>
</dbReference>
<organism evidence="11 12">
    <name type="scientific">Ignelater luminosus</name>
    <name type="common">Cucubano</name>
    <name type="synonym">Pyrophorus luminosus</name>
    <dbReference type="NCBI Taxonomy" id="2038154"/>
    <lineage>
        <taxon>Eukaryota</taxon>
        <taxon>Metazoa</taxon>
        <taxon>Ecdysozoa</taxon>
        <taxon>Arthropoda</taxon>
        <taxon>Hexapoda</taxon>
        <taxon>Insecta</taxon>
        <taxon>Pterygota</taxon>
        <taxon>Neoptera</taxon>
        <taxon>Endopterygota</taxon>
        <taxon>Coleoptera</taxon>
        <taxon>Polyphaga</taxon>
        <taxon>Elateriformia</taxon>
        <taxon>Elateroidea</taxon>
        <taxon>Elateridae</taxon>
        <taxon>Agrypninae</taxon>
        <taxon>Pyrophorini</taxon>
        <taxon>Ignelater</taxon>
    </lineage>
</organism>
<dbReference type="FunFam" id="2.40.10.10:FF:000047">
    <property type="entry name" value="Trypsin eta"/>
    <property type="match status" value="1"/>
</dbReference>
<dbReference type="OrthoDB" id="8440449at2759"/>
<dbReference type="InterPro" id="IPR018114">
    <property type="entry name" value="TRYPSIN_HIS"/>
</dbReference>
<accession>A0A8K0CCE8</accession>
<feature type="chain" id="PRO_5035441986" description="Peptidase S1 domain-containing protein" evidence="9">
    <location>
        <begin position="36"/>
        <end position="272"/>
    </location>
</feature>
<evidence type="ECO:0000313" key="12">
    <source>
        <dbReference type="Proteomes" id="UP000801492"/>
    </source>
</evidence>
<evidence type="ECO:0000256" key="6">
    <source>
        <dbReference type="ARBA" id="ARBA00022825"/>
    </source>
</evidence>